<dbReference type="PANTHER" id="PTHR34487:SF1">
    <property type="entry name" value="ACYL-ACP THIOESTERASE"/>
    <property type="match status" value="1"/>
</dbReference>
<dbReference type="EMBL" id="OV696697">
    <property type="protein sequence ID" value="CAH1241731.1"/>
    <property type="molecule type" value="Genomic_DNA"/>
</dbReference>
<reference evidence="1" key="1">
    <citation type="submission" date="2022-01" db="EMBL/GenBank/DDBJ databases">
        <authorList>
            <person name="Braso-Vives M."/>
        </authorList>
    </citation>
    <scope>NUCLEOTIDE SEQUENCE</scope>
</reference>
<dbReference type="Gene3D" id="3.10.129.10">
    <property type="entry name" value="Hotdog Thioesterase"/>
    <property type="match status" value="1"/>
</dbReference>
<dbReference type="AlphaFoldDB" id="A0A8J9YU31"/>
<accession>A0A8J9YU31</accession>
<evidence type="ECO:0000313" key="2">
    <source>
        <dbReference type="Proteomes" id="UP000838412"/>
    </source>
</evidence>
<protein>
    <submittedName>
        <fullName evidence="1">Hypp6403 protein</fullName>
    </submittedName>
</protein>
<dbReference type="PANTHER" id="PTHR34487">
    <property type="entry name" value="ACYL-ACP THIOESTERASE"/>
    <property type="match status" value="1"/>
</dbReference>
<dbReference type="SUPFAM" id="SSF54637">
    <property type="entry name" value="Thioesterase/thiol ester dehydrase-isomerase"/>
    <property type="match status" value="2"/>
</dbReference>
<organism evidence="1 2">
    <name type="scientific">Branchiostoma lanceolatum</name>
    <name type="common">Common lancelet</name>
    <name type="synonym">Amphioxus lanceolatum</name>
    <dbReference type="NCBI Taxonomy" id="7740"/>
    <lineage>
        <taxon>Eukaryota</taxon>
        <taxon>Metazoa</taxon>
        <taxon>Chordata</taxon>
        <taxon>Cephalochordata</taxon>
        <taxon>Leptocardii</taxon>
        <taxon>Amphioxiformes</taxon>
        <taxon>Branchiostomatidae</taxon>
        <taxon>Branchiostoma</taxon>
    </lineage>
</organism>
<name>A0A8J9YU31_BRALA</name>
<dbReference type="OrthoDB" id="6278306at2759"/>
<dbReference type="InterPro" id="IPR029069">
    <property type="entry name" value="HotDog_dom_sf"/>
</dbReference>
<gene>
    <name evidence="1" type="primary">Hypp6403</name>
    <name evidence="1" type="ORF">BLAG_LOCUS5224</name>
</gene>
<evidence type="ECO:0000313" key="1">
    <source>
        <dbReference type="EMBL" id="CAH1241731.1"/>
    </source>
</evidence>
<proteinExistence type="predicted"/>
<dbReference type="Proteomes" id="UP000838412">
    <property type="component" value="Chromosome 12"/>
</dbReference>
<keyword evidence="2" id="KW-1185">Reference proteome</keyword>
<sequence>MERKEVPSFTLSEDKKTVTFEYNFNRWDFDRAGHVPIWTLTYQGAWLTFNGLCALDPRLLADPTVRVFSRCQVWEISPSFYNLVKPGTRLKVSSRWLHLGKSSMIKGGEIVDSSTNQILVKGIIQDVNINLELDTPRSKPFPDWVKDSYSYLTSQPRPETVEAFEKPTSAKTFIYSVTVLPSDIDYNNHTNQRHYIRYCFNCAVIGARQGAYPTVRGDPFKQGVRKVSVLYQKESLEGDVLTVESWEESPGTLRFQMRKGSEKVVQVTLQFSVTSGSEIDKSKL</sequence>